<accession>A0ABV0XJG4</accession>
<organism evidence="2 3">
    <name type="scientific">Ameca splendens</name>
    <dbReference type="NCBI Taxonomy" id="208324"/>
    <lineage>
        <taxon>Eukaryota</taxon>
        <taxon>Metazoa</taxon>
        <taxon>Chordata</taxon>
        <taxon>Craniata</taxon>
        <taxon>Vertebrata</taxon>
        <taxon>Euteleostomi</taxon>
        <taxon>Actinopterygii</taxon>
        <taxon>Neopterygii</taxon>
        <taxon>Teleostei</taxon>
        <taxon>Neoteleostei</taxon>
        <taxon>Acanthomorphata</taxon>
        <taxon>Ovalentaria</taxon>
        <taxon>Atherinomorphae</taxon>
        <taxon>Cyprinodontiformes</taxon>
        <taxon>Goodeidae</taxon>
        <taxon>Ameca</taxon>
    </lineage>
</organism>
<protein>
    <submittedName>
        <fullName evidence="2">Uncharacterized protein</fullName>
    </submittedName>
</protein>
<feature type="compositionally biased region" description="Polar residues" evidence="1">
    <location>
        <begin position="1"/>
        <end position="16"/>
    </location>
</feature>
<dbReference type="EMBL" id="JAHRIP010004019">
    <property type="protein sequence ID" value="MEQ2281566.1"/>
    <property type="molecule type" value="Genomic_DNA"/>
</dbReference>
<evidence type="ECO:0000313" key="3">
    <source>
        <dbReference type="Proteomes" id="UP001469553"/>
    </source>
</evidence>
<evidence type="ECO:0000256" key="1">
    <source>
        <dbReference type="SAM" id="MobiDB-lite"/>
    </source>
</evidence>
<dbReference type="Proteomes" id="UP001469553">
    <property type="component" value="Unassembled WGS sequence"/>
</dbReference>
<comment type="caution">
    <text evidence="2">The sequence shown here is derived from an EMBL/GenBank/DDBJ whole genome shotgun (WGS) entry which is preliminary data.</text>
</comment>
<proteinExistence type="predicted"/>
<gene>
    <name evidence="2" type="ORF">AMECASPLE_031800</name>
</gene>
<reference evidence="2 3" key="1">
    <citation type="submission" date="2021-06" db="EMBL/GenBank/DDBJ databases">
        <authorList>
            <person name="Palmer J.M."/>
        </authorList>
    </citation>
    <scope>NUCLEOTIDE SEQUENCE [LARGE SCALE GENOMIC DNA]</scope>
    <source>
        <strain evidence="2 3">AS_MEX2019</strain>
        <tissue evidence="2">Muscle</tissue>
    </source>
</reference>
<evidence type="ECO:0000313" key="2">
    <source>
        <dbReference type="EMBL" id="MEQ2281566.1"/>
    </source>
</evidence>
<name>A0ABV0XJG4_9TELE</name>
<feature type="compositionally biased region" description="Polar residues" evidence="1">
    <location>
        <begin position="62"/>
        <end position="90"/>
    </location>
</feature>
<feature type="compositionally biased region" description="Basic and acidic residues" evidence="1">
    <location>
        <begin position="17"/>
        <end position="26"/>
    </location>
</feature>
<feature type="region of interest" description="Disordered" evidence="1">
    <location>
        <begin position="1"/>
        <end position="94"/>
    </location>
</feature>
<sequence>MAAQVNQHKMLSSSTNWDKHSSDGHENSSVLAPKPGTEIQKNINNPERTETPAPAPIYSKDPTPNHSTDPNQKTCSFSRPPTPDGNQQTGVWKDPMPASVHLNVVLMRVVVECI</sequence>
<keyword evidence="3" id="KW-1185">Reference proteome</keyword>